<keyword evidence="4" id="KW-1185">Reference proteome</keyword>
<evidence type="ECO:0000313" key="3">
    <source>
        <dbReference type="EMBL" id="EEF59776.1"/>
    </source>
</evidence>
<evidence type="ECO:0000256" key="1">
    <source>
        <dbReference type="SAM" id="SignalP"/>
    </source>
</evidence>
<dbReference type="Proteomes" id="UP000003688">
    <property type="component" value="Unassembled WGS sequence"/>
</dbReference>
<dbReference type="GO" id="GO:0030246">
    <property type="term" value="F:carbohydrate binding"/>
    <property type="evidence" value="ECO:0007669"/>
    <property type="project" value="UniProtKB-KW"/>
</dbReference>
<feature type="signal peptide" evidence="1">
    <location>
        <begin position="1"/>
        <end position="25"/>
    </location>
</feature>
<dbReference type="PANTHER" id="PTHR12223">
    <property type="entry name" value="VESICULAR MANNOSE-BINDING LECTIN"/>
    <property type="match status" value="1"/>
</dbReference>
<dbReference type="STRING" id="320771.Cflav_PD2597"/>
<dbReference type="OrthoDB" id="99527at2"/>
<feature type="domain" description="Legume lectin" evidence="2">
    <location>
        <begin position="30"/>
        <end position="253"/>
    </location>
</feature>
<proteinExistence type="predicted"/>
<accession>B9XKD8</accession>
<sequence length="345" mass="37379" precursor="true">MNLKWRSVAFQIWALPLFAITPFCAARTVSFQDFSSTAGLILQANAASANGHLRLTPAIAGRGLGGAWLETKQPVKNGFETTFQIQITEKYSSGGDGMAFVIQGGAKPGVGLTGGELGFGGITNQFAVHFKNYHWGDHPTDGRYDEIAVLAASSPTEPLRDAPENFIGSVSRRIDYSDGAVHTVKILYVPGNLQVFLDDLANPLMTVYVNLAKLMNLDEGRAWVGFTGSGGADWQNQDVVSWSFSSNDPAPRLSGVTAPLDSNNAPGLTLPHRLFSTPSLSMPETTPLSVDHAFGYSVPPGIELAYQIEASTNLVSWAPLTNRTFYFRDHDSTNSAIRFYRFVPK</sequence>
<feature type="chain" id="PRO_5002894435" evidence="1">
    <location>
        <begin position="26"/>
        <end position="345"/>
    </location>
</feature>
<dbReference type="SUPFAM" id="SSF49899">
    <property type="entry name" value="Concanavalin A-like lectins/glucanases"/>
    <property type="match status" value="1"/>
</dbReference>
<reference evidence="3 4" key="1">
    <citation type="journal article" date="2011" name="J. Bacteriol.">
        <title>Genome sequence of 'Pedosphaera parvula' Ellin514, an aerobic Verrucomicrobial isolate from pasture soil.</title>
        <authorList>
            <person name="Kant R."/>
            <person name="van Passel M.W."/>
            <person name="Sangwan P."/>
            <person name="Palva A."/>
            <person name="Lucas S."/>
            <person name="Copeland A."/>
            <person name="Lapidus A."/>
            <person name="Glavina Del Rio T."/>
            <person name="Dalin E."/>
            <person name="Tice H."/>
            <person name="Bruce D."/>
            <person name="Goodwin L."/>
            <person name="Pitluck S."/>
            <person name="Chertkov O."/>
            <person name="Larimer F.W."/>
            <person name="Land M.L."/>
            <person name="Hauser L."/>
            <person name="Brettin T.S."/>
            <person name="Detter J.C."/>
            <person name="Han S."/>
            <person name="de Vos W.M."/>
            <person name="Janssen P.H."/>
            <person name="Smidt H."/>
        </authorList>
    </citation>
    <scope>NUCLEOTIDE SEQUENCE [LARGE SCALE GENOMIC DNA]</scope>
    <source>
        <strain evidence="3 4">Ellin514</strain>
    </source>
</reference>
<dbReference type="PANTHER" id="PTHR12223:SF19">
    <property type="entry name" value="LEGUME LECTIN DOMAIN-CONTAINING PROTEIN"/>
    <property type="match status" value="1"/>
</dbReference>
<dbReference type="InterPro" id="IPR051136">
    <property type="entry name" value="Intracellular_Lectin-GPT"/>
</dbReference>
<name>B9XKD8_PEDPL</name>
<organism evidence="3 4">
    <name type="scientific">Pedosphaera parvula (strain Ellin514)</name>
    <dbReference type="NCBI Taxonomy" id="320771"/>
    <lineage>
        <taxon>Bacteria</taxon>
        <taxon>Pseudomonadati</taxon>
        <taxon>Verrucomicrobiota</taxon>
        <taxon>Pedosphaerae</taxon>
        <taxon>Pedosphaerales</taxon>
        <taxon>Pedosphaeraceae</taxon>
        <taxon>Pedosphaera</taxon>
    </lineage>
</organism>
<evidence type="ECO:0000259" key="2">
    <source>
        <dbReference type="Pfam" id="PF00139"/>
    </source>
</evidence>
<dbReference type="Pfam" id="PF00139">
    <property type="entry name" value="Lectin_legB"/>
    <property type="match status" value="1"/>
</dbReference>
<protein>
    <submittedName>
        <fullName evidence="3">Legume lectin beta domain protein</fullName>
    </submittedName>
</protein>
<dbReference type="InterPro" id="IPR001220">
    <property type="entry name" value="Legume_lectin_dom"/>
</dbReference>
<dbReference type="EMBL" id="ABOX02000024">
    <property type="protein sequence ID" value="EEF59776.1"/>
    <property type="molecule type" value="Genomic_DNA"/>
</dbReference>
<keyword evidence="1" id="KW-0732">Signal</keyword>
<dbReference type="InterPro" id="IPR013320">
    <property type="entry name" value="ConA-like_dom_sf"/>
</dbReference>
<dbReference type="AlphaFoldDB" id="B9XKD8"/>
<gene>
    <name evidence="3" type="ORF">Cflav_PD2597</name>
</gene>
<dbReference type="InterPro" id="IPR056573">
    <property type="entry name" value="Lectin_L-type_dom"/>
</dbReference>
<dbReference type="Gene3D" id="2.60.120.200">
    <property type="match status" value="1"/>
</dbReference>
<keyword evidence="3" id="KW-0430">Lectin</keyword>
<comment type="caution">
    <text evidence="3">The sequence shown here is derived from an EMBL/GenBank/DDBJ whole genome shotgun (WGS) entry which is preliminary data.</text>
</comment>
<evidence type="ECO:0000313" key="4">
    <source>
        <dbReference type="Proteomes" id="UP000003688"/>
    </source>
</evidence>
<dbReference type="RefSeq" id="WP_007416281.1">
    <property type="nucleotide sequence ID" value="NZ_ABOX02000024.1"/>
</dbReference>
<dbReference type="CDD" id="cd01951">
    <property type="entry name" value="lectin_L-type"/>
    <property type="match status" value="1"/>
</dbReference>